<organism evidence="2 3">
    <name type="scientific">Ascochyta lentis</name>
    <dbReference type="NCBI Taxonomy" id="205686"/>
    <lineage>
        <taxon>Eukaryota</taxon>
        <taxon>Fungi</taxon>
        <taxon>Dikarya</taxon>
        <taxon>Ascomycota</taxon>
        <taxon>Pezizomycotina</taxon>
        <taxon>Dothideomycetes</taxon>
        <taxon>Pleosporomycetidae</taxon>
        <taxon>Pleosporales</taxon>
        <taxon>Pleosporineae</taxon>
        <taxon>Didymellaceae</taxon>
        <taxon>Ascochyta</taxon>
    </lineage>
</organism>
<evidence type="ECO:0000313" key="2">
    <source>
        <dbReference type="EMBL" id="KAF9701677.1"/>
    </source>
</evidence>
<name>A0A8H7MN82_9PLEO</name>
<keyword evidence="3" id="KW-1185">Reference proteome</keyword>
<gene>
    <name evidence="2" type="ORF">EKO04_000370</name>
</gene>
<sequence>MSTYEDPTIAELEAQMNSIHAEIDTKLSNCSKIIAKLDTRHNDDNQHHKKADVLLAAHKVAIIAPHIVLAAEKLPEFELKLKVAEYELKRKTDECTRLTAKHLDACKSEIRTKKEKKQLTKTVESLTAQLEGKVTPEERNTKTENEELKQELAKLRAQLENKIEECEMKDQVIVDLTEDFAAYQSVTSNTWAHRHDSCNELNDALEEQCAMLTAERDTLQRNLQGDLNAVQGNYEILSVKHDVLAMKRDELIEERDNLQNKFNVRRVPFLRHVDISLHCQDALKAHQKELDRYSASQCEGSSSCTACPMHLKRALRISKAAEAQALQLVDQVNHDRMVAWNQLHEHQTRVVQEHYAAVESWVSARQAPSVSPTLVSPTFRSGEDGEQGWKITATCGSSEDGSVDFVL</sequence>
<protein>
    <submittedName>
        <fullName evidence="2">Uncharacterized protein</fullName>
    </submittedName>
</protein>
<dbReference type="Proteomes" id="UP000651452">
    <property type="component" value="Unassembled WGS sequence"/>
</dbReference>
<comment type="caution">
    <text evidence="2">The sequence shown here is derived from an EMBL/GenBank/DDBJ whole genome shotgun (WGS) entry which is preliminary data.</text>
</comment>
<dbReference type="EMBL" id="RZGK01000002">
    <property type="protein sequence ID" value="KAF9701677.1"/>
    <property type="molecule type" value="Genomic_DNA"/>
</dbReference>
<keyword evidence="1" id="KW-0175">Coiled coil</keyword>
<reference evidence="2" key="1">
    <citation type="submission" date="2018-12" db="EMBL/GenBank/DDBJ databases">
        <authorList>
            <person name="Syme R.A."/>
            <person name="Farfan-Caceres L."/>
            <person name="Lichtenzveig J."/>
        </authorList>
    </citation>
    <scope>NUCLEOTIDE SEQUENCE</scope>
    <source>
        <strain evidence="2">Al4</strain>
    </source>
</reference>
<dbReference type="AlphaFoldDB" id="A0A8H7MN82"/>
<evidence type="ECO:0000313" key="3">
    <source>
        <dbReference type="Proteomes" id="UP000651452"/>
    </source>
</evidence>
<accession>A0A8H7MN82</accession>
<reference evidence="2" key="2">
    <citation type="submission" date="2020-09" db="EMBL/GenBank/DDBJ databases">
        <title>Reference genome assembly for Australian Ascochyta lentis isolate Al4.</title>
        <authorList>
            <person name="Lee R.C."/>
            <person name="Farfan-Caceres L.M."/>
            <person name="Debler J.W."/>
            <person name="Williams A.H."/>
            <person name="Henares B.M."/>
        </authorList>
    </citation>
    <scope>NUCLEOTIDE SEQUENCE</scope>
    <source>
        <strain evidence="2">Al4</strain>
    </source>
</reference>
<proteinExistence type="predicted"/>
<feature type="coiled-coil region" evidence="1">
    <location>
        <begin position="138"/>
        <end position="261"/>
    </location>
</feature>
<evidence type="ECO:0000256" key="1">
    <source>
        <dbReference type="SAM" id="Coils"/>
    </source>
</evidence>
<dbReference type="OrthoDB" id="3791457at2759"/>